<dbReference type="AlphaFoldDB" id="A0A329QMX7"/>
<dbReference type="Proteomes" id="UP000250462">
    <property type="component" value="Unassembled WGS sequence"/>
</dbReference>
<accession>A0A329QMX7</accession>
<proteinExistence type="predicted"/>
<evidence type="ECO:0000313" key="2">
    <source>
        <dbReference type="Proteomes" id="UP000250462"/>
    </source>
</evidence>
<gene>
    <name evidence="1" type="ORF">DPM12_13220</name>
</gene>
<sequence length="124" mass="13832">MSDKGCQMTGMVNAGSLHISVNIYNFVLRDTSVSRTYTSHRQFDPEANSHIDLGTPDSLARIVNLLINVGYDYKSVSSHYISLPSDPGAVSWWFSDYDLPMWVVKSASKNIDELTATLIELKSK</sequence>
<dbReference type="EMBL" id="QMIG01000013">
    <property type="protein sequence ID" value="RAW13281.1"/>
    <property type="molecule type" value="Genomic_DNA"/>
</dbReference>
<protein>
    <submittedName>
        <fullName evidence="1">Uncharacterized protein</fullName>
    </submittedName>
</protein>
<organism evidence="1 2">
    <name type="scientific">Phytoactinopolyspora halophila</name>
    <dbReference type="NCBI Taxonomy" id="1981511"/>
    <lineage>
        <taxon>Bacteria</taxon>
        <taxon>Bacillati</taxon>
        <taxon>Actinomycetota</taxon>
        <taxon>Actinomycetes</taxon>
        <taxon>Jiangellales</taxon>
        <taxon>Jiangellaceae</taxon>
        <taxon>Phytoactinopolyspora</taxon>
    </lineage>
</organism>
<keyword evidence="2" id="KW-1185">Reference proteome</keyword>
<comment type="caution">
    <text evidence="1">The sequence shown here is derived from an EMBL/GenBank/DDBJ whole genome shotgun (WGS) entry which is preliminary data.</text>
</comment>
<name>A0A329QMX7_9ACTN</name>
<evidence type="ECO:0000313" key="1">
    <source>
        <dbReference type="EMBL" id="RAW13281.1"/>
    </source>
</evidence>
<reference evidence="1 2" key="1">
    <citation type="submission" date="2018-06" db="EMBL/GenBank/DDBJ databases">
        <title>Phytoactinopolyspora halophila sp. nov., a novel halophilic actinomycete isolated from a saline soil in China.</title>
        <authorList>
            <person name="Tang S.-K."/>
        </authorList>
    </citation>
    <scope>NUCLEOTIDE SEQUENCE [LARGE SCALE GENOMIC DNA]</scope>
    <source>
        <strain evidence="1 2">YIM 96934</strain>
    </source>
</reference>